<proteinExistence type="predicted"/>
<sequence length="216" mass="24875">MRLHEIKHTYDAVYSLGSNCYPSQRMERCGLRPYSGVVDWMYSNSVPGLCALLRNRFAMFMDPANTIVEEDVLNGHNYFLLDRAYGIQSVHDFTCKDGRTGIHTAYPPFQAKMKRRIARFLHKAERSKHIFFFRLNASYEEAMELEAALASIVRHQFTLLVVNPGESNQIIECDWPLSRTCALQLPIGWDAKCDELWNTVLAGIVYQGEEEYVTHS</sequence>
<organism evidence="1 2">
    <name type="scientific">Paenibacillus alvei</name>
    <name type="common">Bacillus alvei</name>
    <dbReference type="NCBI Taxonomy" id="44250"/>
    <lineage>
        <taxon>Bacteria</taxon>
        <taxon>Bacillati</taxon>
        <taxon>Bacillota</taxon>
        <taxon>Bacilli</taxon>
        <taxon>Bacillales</taxon>
        <taxon>Paenibacillaceae</taxon>
        <taxon>Paenibacillus</taxon>
    </lineage>
</organism>
<dbReference type="RefSeq" id="WP_163978532.1">
    <property type="nucleotide sequence ID" value="NZ_JABFOR010000006.1"/>
</dbReference>
<dbReference type="InterPro" id="IPR014903">
    <property type="entry name" value="DUF1796"/>
</dbReference>
<dbReference type="Proteomes" id="UP000552038">
    <property type="component" value="Unassembled WGS sequence"/>
</dbReference>
<dbReference type="AlphaFoldDB" id="A0AAP7DHA3"/>
<evidence type="ECO:0000313" key="1">
    <source>
        <dbReference type="EMBL" id="NOJ70372.1"/>
    </source>
</evidence>
<evidence type="ECO:0000313" key="2">
    <source>
        <dbReference type="Proteomes" id="UP000552038"/>
    </source>
</evidence>
<dbReference type="Pfam" id="PF08795">
    <property type="entry name" value="DUF1796"/>
    <property type="match status" value="1"/>
</dbReference>
<reference evidence="1 2" key="1">
    <citation type="submission" date="2020-05" db="EMBL/GenBank/DDBJ databases">
        <title>Whole genome sequencing and identification of novel metabolites from Paenibacillus alvei strain JR949.</title>
        <authorList>
            <person name="Rajendhran J."/>
            <person name="Sree Pranav P."/>
            <person name="Mahalakshmi B."/>
            <person name="Karthikeyan R."/>
        </authorList>
    </citation>
    <scope>NUCLEOTIDE SEQUENCE [LARGE SCALE GENOMIC DNA]</scope>
    <source>
        <strain evidence="1 2">JR949</strain>
    </source>
</reference>
<comment type="caution">
    <text evidence="1">The sequence shown here is derived from an EMBL/GenBank/DDBJ whole genome shotgun (WGS) entry which is preliminary data.</text>
</comment>
<dbReference type="EMBL" id="JABFOR010000006">
    <property type="protein sequence ID" value="NOJ70372.1"/>
    <property type="molecule type" value="Genomic_DNA"/>
</dbReference>
<gene>
    <name evidence="1" type="ORF">HMI46_07390</name>
</gene>
<protein>
    <submittedName>
        <fullName evidence="1">Peptidase</fullName>
    </submittedName>
</protein>
<accession>A0AAP7DHA3</accession>
<name>A0AAP7DHA3_PAEAL</name>